<dbReference type="Proteomes" id="UP000477386">
    <property type="component" value="Unassembled WGS sequence"/>
</dbReference>
<evidence type="ECO:0000256" key="1">
    <source>
        <dbReference type="ARBA" id="ARBA00022729"/>
    </source>
</evidence>
<accession>A0A6M0ILB0</accession>
<proteinExistence type="predicted"/>
<evidence type="ECO:0000313" key="4">
    <source>
        <dbReference type="EMBL" id="NEU68181.1"/>
    </source>
</evidence>
<dbReference type="Gene3D" id="3.40.50.1460">
    <property type="match status" value="1"/>
</dbReference>
<dbReference type="RefSeq" id="WP_164039714.1">
    <property type="nucleotide sequence ID" value="NZ_JAAGNZ010000001.1"/>
</dbReference>
<protein>
    <recommendedName>
        <fullName evidence="3">Gingipain domain-containing protein</fullName>
    </recommendedName>
</protein>
<comment type="caution">
    <text evidence="4">The sequence shown here is derived from an EMBL/GenBank/DDBJ whole genome shotgun (WGS) entry which is preliminary data.</text>
</comment>
<dbReference type="AlphaFoldDB" id="A0A6M0ILB0"/>
<feature type="signal peptide" evidence="2">
    <location>
        <begin position="1"/>
        <end position="19"/>
    </location>
</feature>
<dbReference type="GO" id="GO:0006508">
    <property type="term" value="P:proteolysis"/>
    <property type="evidence" value="ECO:0007669"/>
    <property type="project" value="InterPro"/>
</dbReference>
<evidence type="ECO:0000313" key="5">
    <source>
        <dbReference type="Proteomes" id="UP000477386"/>
    </source>
</evidence>
<feature type="chain" id="PRO_5027019170" description="Gingipain domain-containing protein" evidence="2">
    <location>
        <begin position="20"/>
        <end position="1087"/>
    </location>
</feature>
<keyword evidence="1 2" id="KW-0732">Signal</keyword>
<dbReference type="CDD" id="cd02258">
    <property type="entry name" value="Peptidase_C25_N"/>
    <property type="match status" value="1"/>
</dbReference>
<dbReference type="EMBL" id="JAAGNZ010000001">
    <property type="protein sequence ID" value="NEU68181.1"/>
    <property type="molecule type" value="Genomic_DNA"/>
</dbReference>
<dbReference type="InterPro" id="IPR001769">
    <property type="entry name" value="Gingipain"/>
</dbReference>
<evidence type="ECO:0000259" key="3">
    <source>
        <dbReference type="Pfam" id="PF01364"/>
    </source>
</evidence>
<dbReference type="GO" id="GO:0008234">
    <property type="term" value="F:cysteine-type peptidase activity"/>
    <property type="evidence" value="ECO:0007669"/>
    <property type="project" value="InterPro"/>
</dbReference>
<dbReference type="InterPro" id="IPR029030">
    <property type="entry name" value="Caspase-like_dom_sf"/>
</dbReference>
<reference evidence="4 5" key="1">
    <citation type="submission" date="2020-02" db="EMBL/GenBank/DDBJ databases">
        <title>Draft genome sequence of two Spirosoma agri KCTC 52727 and Spirosoma terrae KCTC 52035.</title>
        <authorList>
            <person name="Rojas J."/>
            <person name="Ambika Manirajan B."/>
            <person name="Ratering S."/>
            <person name="Suarez C."/>
            <person name="Schnell S."/>
        </authorList>
    </citation>
    <scope>NUCLEOTIDE SEQUENCE [LARGE SCALE GENOMIC DNA]</scope>
    <source>
        <strain evidence="4 5">KCTC 52727</strain>
    </source>
</reference>
<dbReference type="InterPro" id="IPR029031">
    <property type="entry name" value="Gingipain_N_sf"/>
</dbReference>
<gene>
    <name evidence="4" type="ORF">GK091_14915</name>
</gene>
<organism evidence="4 5">
    <name type="scientific">Spirosoma agri</name>
    <dbReference type="NCBI Taxonomy" id="1987381"/>
    <lineage>
        <taxon>Bacteria</taxon>
        <taxon>Pseudomonadati</taxon>
        <taxon>Bacteroidota</taxon>
        <taxon>Cytophagia</taxon>
        <taxon>Cytophagales</taxon>
        <taxon>Cytophagaceae</taxon>
        <taxon>Spirosoma</taxon>
    </lineage>
</organism>
<name>A0A6M0ILB0_9BACT</name>
<keyword evidence="5" id="KW-1185">Reference proteome</keyword>
<feature type="domain" description="Gingipain" evidence="3">
    <location>
        <begin position="397"/>
        <end position="745"/>
    </location>
</feature>
<dbReference type="SUPFAM" id="SSF52129">
    <property type="entry name" value="Caspase-like"/>
    <property type="match status" value="1"/>
</dbReference>
<dbReference type="Gene3D" id="3.40.50.10390">
    <property type="entry name" value="Gingipain r, domain 1"/>
    <property type="match status" value="1"/>
</dbReference>
<sequence length="1087" mass="120006">MKRELLLVCLLVNALALSAQNPFGNEWIRADQSYLKFSINKAAVYRISYQDIKTADASFVKTNPTNWQLFFRGREMAIRVVGQQDNVFNEPDYVEFYGESNDGSQDSLLYRPQQRLHPYQTLFSDEAAYFLTSSPTQAGKRVPELNQSIQGLIPEPFHIEETVQAFTTDYTFNNLKGLEPVLQHSYYEPGEGWSGPMLTIDSVGIVTLKLTGRVSTNWPITLEGMVNGRDFSNHKVVVQQAASTTTTLATLTFPGFSSQTFQSAISPGTIQNEQINLRFKPENFGFINHFSITYVKLSYPQATAMTNQLTKVFYLPVRQQPTALLSVKDAPSGSFAYDITDKMNCRYIRVQTNGGQTSLAVATDAQKRAVLVTNQVEKPLAIRAIRFANTFSTSADYLIITHSSLNRSAATYANYRASAQGGSYKPLVIDADSLYDQFNYGEKSPLALRRFADFMLATAPVKNLLLIGKACSYPYFVKTATDDLVPTIGYPGSDILLTAGLNGYPRNTPAIPTGRLNVTTNEQVLAYLKKVKQTENTTPNGLWRKHILHISGGKSKEEAQSLRTTLSTLGNVFSNGILGGQVSAFSKSSAYEEVEPINITSLVNDGVSLLTFFGHAGPAITDMNFGFASPLENGYRNTFYPLMLFNGCGVGEIFSRFTTLSTDWVLAPDKGSALVLAHSYLSYEQPTTRYLTKLYQSLFTDATTLGMPFGKFQQQLNRALEKEGIDSYDESVLLEMVLQGDPALSVYPLPNPDFAIAQKGIYIQSSVAGSSIKHSDSIRVVIPMANLGRFVAGQSVGLSITKTMANNTTRSTVYFTSFRYQDTLSYTIANDQSLRSISVQIDPANQLIELDKTNNNATLAIDWARAETSNSYPADALPDVVSPTVNVFINGTIKENEAVVDLTPTVSIYLTDENQLAAKDTNAVELYLKACETCAQQKLSAKSITFAQVSANQLQAITTLSLSPGSRYELIVIGNDVAGNRTQPPYKLAVRTLADDQPITLSTYPNPASTYAKFELTLNVQALPTESRLLIYNQKGSRVYDNPFPVSTGKNSFLWHGTAPGLYPYSLQLTWKDGRRQTYSGKILWQP</sequence>
<dbReference type="Pfam" id="PF01364">
    <property type="entry name" value="Peptidase_C25"/>
    <property type="match status" value="1"/>
</dbReference>
<evidence type="ECO:0000256" key="2">
    <source>
        <dbReference type="SAM" id="SignalP"/>
    </source>
</evidence>